<reference evidence="1 2" key="1">
    <citation type="submission" date="2019-12" db="EMBL/GenBank/DDBJ databases">
        <authorList>
            <person name="Reyes-Prieto M."/>
        </authorList>
    </citation>
    <scope>NUCLEOTIDE SEQUENCE [LARGE SCALE GENOMIC DNA]</scope>
    <source>
        <strain evidence="1">HF14-78462</strain>
    </source>
</reference>
<dbReference type="EMBL" id="CACSAS010000028">
    <property type="protein sequence ID" value="CAA0129091.1"/>
    <property type="molecule type" value="Genomic_DNA"/>
</dbReference>
<protein>
    <submittedName>
        <fullName evidence="1">Uncharacterized protein</fullName>
    </submittedName>
</protein>
<proteinExistence type="predicted"/>
<evidence type="ECO:0000313" key="2">
    <source>
        <dbReference type="Proteomes" id="UP000433050"/>
    </source>
</evidence>
<evidence type="ECO:0000313" key="1">
    <source>
        <dbReference type="EMBL" id="CAA0129091.1"/>
    </source>
</evidence>
<gene>
    <name evidence="1" type="ORF">STARVERO_04409</name>
</gene>
<organism evidence="1 2">
    <name type="scientific">Starkeya nomas</name>
    <dbReference type="NCBI Taxonomy" id="2666134"/>
    <lineage>
        <taxon>Bacteria</taxon>
        <taxon>Pseudomonadati</taxon>
        <taxon>Pseudomonadota</taxon>
        <taxon>Alphaproteobacteria</taxon>
        <taxon>Hyphomicrobiales</taxon>
        <taxon>Xanthobacteraceae</taxon>
        <taxon>Starkeya</taxon>
    </lineage>
</organism>
<keyword evidence="2" id="KW-1185">Reference proteome</keyword>
<accession>A0A5S9R5U0</accession>
<sequence>MLTDHQALQYVNGVIKVPDDHRFKGEDGFERHGDTAIAGVLMWHASTLAPVEYDYIPVSDLDGGSDSIFSESTGGRALW</sequence>
<dbReference type="AlphaFoldDB" id="A0A5S9R5U0"/>
<name>A0A5S9R5U0_9HYPH</name>
<dbReference type="Proteomes" id="UP000433050">
    <property type="component" value="Unassembled WGS sequence"/>
</dbReference>